<dbReference type="PROSITE" id="PS51634">
    <property type="entry name" value="CRC"/>
    <property type="match status" value="1"/>
</dbReference>
<keyword evidence="3" id="KW-0539">Nucleus</keyword>
<dbReference type="SMART" id="SM01114">
    <property type="entry name" value="CXC"/>
    <property type="match status" value="2"/>
</dbReference>
<feature type="domain" description="CRC" evidence="5">
    <location>
        <begin position="462"/>
        <end position="583"/>
    </location>
</feature>
<dbReference type="InterPro" id="IPR044522">
    <property type="entry name" value="TSO1-like"/>
</dbReference>
<evidence type="ECO:0000256" key="4">
    <source>
        <dbReference type="SAM" id="MobiDB-lite"/>
    </source>
</evidence>
<reference evidence="6" key="1">
    <citation type="submission" date="2020-09" db="EMBL/GenBank/DDBJ databases">
        <title>Genome-Enabled Discovery of Anthraquinone Biosynthesis in Senna tora.</title>
        <authorList>
            <person name="Kang S.-H."/>
            <person name="Pandey R.P."/>
            <person name="Lee C.-M."/>
            <person name="Sim J.-S."/>
            <person name="Jeong J.-T."/>
            <person name="Choi B.-S."/>
            <person name="Jung M."/>
            <person name="Ginzburg D."/>
            <person name="Zhao K."/>
            <person name="Won S.Y."/>
            <person name="Oh T.-J."/>
            <person name="Yu Y."/>
            <person name="Kim N.-H."/>
            <person name="Lee O.R."/>
            <person name="Lee T.-H."/>
            <person name="Bashyal P."/>
            <person name="Kim T.-S."/>
            <person name="Lee W.-H."/>
            <person name="Kawkins C."/>
            <person name="Kim C.-K."/>
            <person name="Kim J.S."/>
            <person name="Ahn B.O."/>
            <person name="Rhee S.Y."/>
            <person name="Sohng J.K."/>
        </authorList>
    </citation>
    <scope>NUCLEOTIDE SEQUENCE</scope>
    <source>
        <tissue evidence="6">Leaf</tissue>
    </source>
</reference>
<feature type="compositionally biased region" description="Polar residues" evidence="4">
    <location>
        <begin position="740"/>
        <end position="751"/>
    </location>
</feature>
<dbReference type="PANTHER" id="PTHR46159">
    <property type="entry name" value="PROTEIN TESMIN/TSO1-LIKE CXC 2"/>
    <property type="match status" value="1"/>
</dbReference>
<dbReference type="InterPro" id="IPR033467">
    <property type="entry name" value="Tesmin/TSO1-like_CXC"/>
</dbReference>
<dbReference type="OrthoDB" id="6283463at2759"/>
<dbReference type="GO" id="GO:0005634">
    <property type="term" value="C:nucleus"/>
    <property type="evidence" value="ECO:0007669"/>
    <property type="project" value="UniProtKB-SubCell"/>
</dbReference>
<dbReference type="GO" id="GO:0003700">
    <property type="term" value="F:DNA-binding transcription factor activity"/>
    <property type="evidence" value="ECO:0007669"/>
    <property type="project" value="InterPro"/>
</dbReference>
<name>A0A834X508_9FABA</name>
<dbReference type="AlphaFoldDB" id="A0A834X508"/>
<dbReference type="InterPro" id="IPR005172">
    <property type="entry name" value="CRC"/>
</dbReference>
<comment type="similarity">
    <text evidence="2">Belongs to the lin-54 family.</text>
</comment>
<feature type="region of interest" description="Disordered" evidence="4">
    <location>
        <begin position="707"/>
        <end position="751"/>
    </location>
</feature>
<evidence type="ECO:0000256" key="1">
    <source>
        <dbReference type="ARBA" id="ARBA00004123"/>
    </source>
</evidence>
<evidence type="ECO:0000313" key="7">
    <source>
        <dbReference type="Proteomes" id="UP000634136"/>
    </source>
</evidence>
<feature type="region of interest" description="Disordered" evidence="4">
    <location>
        <begin position="76"/>
        <end position="105"/>
    </location>
</feature>
<comment type="subcellular location">
    <subcellularLocation>
        <location evidence="1">Nucleus</location>
    </subcellularLocation>
</comment>
<keyword evidence="7" id="KW-1185">Reference proteome</keyword>
<dbReference type="Pfam" id="PF03638">
    <property type="entry name" value="TCR"/>
    <property type="match status" value="2"/>
</dbReference>
<organism evidence="6 7">
    <name type="scientific">Senna tora</name>
    <dbReference type="NCBI Taxonomy" id="362788"/>
    <lineage>
        <taxon>Eukaryota</taxon>
        <taxon>Viridiplantae</taxon>
        <taxon>Streptophyta</taxon>
        <taxon>Embryophyta</taxon>
        <taxon>Tracheophyta</taxon>
        <taxon>Spermatophyta</taxon>
        <taxon>Magnoliopsida</taxon>
        <taxon>eudicotyledons</taxon>
        <taxon>Gunneridae</taxon>
        <taxon>Pentapetalae</taxon>
        <taxon>rosids</taxon>
        <taxon>fabids</taxon>
        <taxon>Fabales</taxon>
        <taxon>Fabaceae</taxon>
        <taxon>Caesalpinioideae</taxon>
        <taxon>Cassia clade</taxon>
        <taxon>Senna</taxon>
    </lineage>
</organism>
<dbReference type="EMBL" id="JAAIUW010000003">
    <property type="protein sequence ID" value="KAF7837949.1"/>
    <property type="molecule type" value="Genomic_DNA"/>
</dbReference>
<feature type="region of interest" description="Disordered" evidence="4">
    <location>
        <begin position="242"/>
        <end position="262"/>
    </location>
</feature>
<evidence type="ECO:0000259" key="5">
    <source>
        <dbReference type="PROSITE" id="PS51634"/>
    </source>
</evidence>
<protein>
    <submittedName>
        <fullName evidence="6">Protein tesmin/TSO1-like CXC 2</fullName>
    </submittedName>
</protein>
<accession>A0A834X508</accession>
<feature type="compositionally biased region" description="Basic and acidic residues" evidence="4">
    <location>
        <begin position="244"/>
        <end position="254"/>
    </location>
</feature>
<gene>
    <name evidence="6" type="ORF">G2W53_006431</name>
</gene>
<dbReference type="PANTHER" id="PTHR46159:SF12">
    <property type="entry name" value="PROTEIN TESMIN_TSO1-LIKE CXC 3-RELATED"/>
    <property type="match status" value="1"/>
</dbReference>
<comment type="caution">
    <text evidence="6">The sequence shown here is derived from an EMBL/GenBank/DDBJ whole genome shotgun (WGS) entry which is preliminary data.</text>
</comment>
<evidence type="ECO:0000256" key="3">
    <source>
        <dbReference type="ARBA" id="ARBA00023242"/>
    </source>
</evidence>
<proteinExistence type="inferred from homology"/>
<dbReference type="Proteomes" id="UP000634136">
    <property type="component" value="Unassembled WGS sequence"/>
</dbReference>
<evidence type="ECO:0000256" key="2">
    <source>
        <dbReference type="ARBA" id="ARBA00007267"/>
    </source>
</evidence>
<sequence>MLEDSPVFSYINNLSPIKPVKSVHNTQTLDSLRFIPTPSVFTSPHVSCLKESRVLGRHNLLEAPKPKFSEYVNRTCSSEDAPRNSNNAYRDSSELQENTDQVTSVGDTLIEPSSECTKFTMELPRALTYDCGSPGFDPTSCGNETNSLLELPGELASDVACVHDAFEKDSAKCEVPGCDWESLMPDAADMLIFNCPNELEAFKDQMLKSLDPTIQLSAFMSSLSQSTIDYGRQTHIVDPFASGSEHDIEDHPSKPEAATDTDRMQDNLSDIAVMGSNLNENMDNEHVSMTLRGTRRRCLNFEMAGMQSKNLGGSSNTSSNICTSLSYERNVPSHRQLLPIKYNVDSQRCIFPGIGLHLNALANVRDYKMSENEDFLFGRQPSFPNSASSLHLLASQHHQISIVPASSERNLDPQHYEAQPAEDYSQPSSSYIVGEGVSWIQLKKVKLASAGYGTLSPICLENWMAIPFRVCSYCECFAAGIYCTDPCSCTDCYNKPIHEETVLETRKLIESRNPLAFAPKVIRSADSLPEIGDDPNKTPASARHKRGCNCKKSGCIKKYCECYQGGVGCSISCRCEGCKNAYGRKDGPCFSTLGIEAEPEETESCEKRLAGKTVQKTEIQNNEDHADSAPPASPLRFCRLLVPLPFSSKGQPQRSFVTTTSASRFYGSQNFEKPSILRSQPKLLQNFQNIPEDEIQMPDPITCSIKTRSPNSKRISSPKCELGPSPTASRRTGRKLILQSIPSFPSLNPNH</sequence>
<evidence type="ECO:0000313" key="6">
    <source>
        <dbReference type="EMBL" id="KAF7837949.1"/>
    </source>
</evidence>